<keyword evidence="10" id="KW-1185">Reference proteome</keyword>
<dbReference type="InterPro" id="IPR011598">
    <property type="entry name" value="bHLH_dom"/>
</dbReference>
<comment type="subcellular location">
    <subcellularLocation>
        <location evidence="1">Nucleus</location>
    </subcellularLocation>
</comment>
<evidence type="ECO:0000256" key="6">
    <source>
        <dbReference type="SAM" id="MobiDB-lite"/>
    </source>
</evidence>
<organism evidence="9 10">
    <name type="scientific">Dillenia turbinata</name>
    <dbReference type="NCBI Taxonomy" id="194707"/>
    <lineage>
        <taxon>Eukaryota</taxon>
        <taxon>Viridiplantae</taxon>
        <taxon>Streptophyta</taxon>
        <taxon>Embryophyta</taxon>
        <taxon>Tracheophyta</taxon>
        <taxon>Spermatophyta</taxon>
        <taxon>Magnoliopsida</taxon>
        <taxon>eudicotyledons</taxon>
        <taxon>Gunneridae</taxon>
        <taxon>Pentapetalae</taxon>
        <taxon>Dilleniales</taxon>
        <taxon>Dilleniaceae</taxon>
        <taxon>Dillenia</taxon>
    </lineage>
</organism>
<keyword evidence="7" id="KW-0812">Transmembrane</keyword>
<proteinExistence type="predicted"/>
<keyword evidence="2" id="KW-0805">Transcription regulation</keyword>
<evidence type="ECO:0000256" key="1">
    <source>
        <dbReference type="ARBA" id="ARBA00004123"/>
    </source>
</evidence>
<dbReference type="AlphaFoldDB" id="A0AAN8ZBB2"/>
<name>A0AAN8ZBB2_9MAGN</name>
<dbReference type="SMART" id="SM00353">
    <property type="entry name" value="HLH"/>
    <property type="match status" value="1"/>
</dbReference>
<dbReference type="GO" id="GO:0003677">
    <property type="term" value="F:DNA binding"/>
    <property type="evidence" value="ECO:0007669"/>
    <property type="project" value="UniProtKB-KW"/>
</dbReference>
<feature type="transmembrane region" description="Helical" evidence="7">
    <location>
        <begin position="335"/>
        <end position="355"/>
    </location>
</feature>
<feature type="compositionally biased region" description="Basic and acidic residues" evidence="6">
    <location>
        <begin position="144"/>
        <end position="154"/>
    </location>
</feature>
<feature type="region of interest" description="Disordered" evidence="6">
    <location>
        <begin position="82"/>
        <end position="109"/>
    </location>
</feature>
<evidence type="ECO:0000256" key="3">
    <source>
        <dbReference type="ARBA" id="ARBA00023125"/>
    </source>
</evidence>
<keyword evidence="3" id="KW-0238">DNA-binding</keyword>
<comment type="caution">
    <text evidence="9">The sequence shown here is derived from an EMBL/GenBank/DDBJ whole genome shotgun (WGS) entry which is preliminary data.</text>
</comment>
<evidence type="ECO:0000256" key="2">
    <source>
        <dbReference type="ARBA" id="ARBA00023015"/>
    </source>
</evidence>
<sequence length="385" mass="42509">MESSRPETRDSGSSLIPNIEDTPFTCSTNPITSLGRSSCSMNYGLGVACDDLSDVLGVPWDVPLDPKSPRFGFNKAVFEGKAESGGAKRTTEEPQSPQSHSPVSSFRLNSKLPISIPTNETYLRVCSTELSGGPRGKRPRRKRSAESHNMSERRRRDRIRKKMITLQLLIPNCNKVKSFSLSDGTTDKVSMLEDAIEYMKALKSQVQMMRMRRSSVCQVPYMQTICTNLACNGSKHAYARATYNGNDGNDSNFTKHNSAAFLDLNNAAQLDLDKVGQRPASTVKSSKWWNRKSTASLQRAQTSQRRRGREKMVREWEEAVRIGREDHDELRKVVIVLWVALIMVSLISAIIFSCADGMPKDKAASNHADIYGAGCAAECGAGCGG</sequence>
<keyword evidence="7" id="KW-1133">Transmembrane helix</keyword>
<feature type="compositionally biased region" description="Low complexity" evidence="6">
    <location>
        <begin position="94"/>
        <end position="105"/>
    </location>
</feature>
<evidence type="ECO:0000256" key="4">
    <source>
        <dbReference type="ARBA" id="ARBA00023163"/>
    </source>
</evidence>
<dbReference type="GO" id="GO:0046983">
    <property type="term" value="F:protein dimerization activity"/>
    <property type="evidence" value="ECO:0007669"/>
    <property type="project" value="InterPro"/>
</dbReference>
<dbReference type="SUPFAM" id="SSF47459">
    <property type="entry name" value="HLH, helix-loop-helix DNA-binding domain"/>
    <property type="match status" value="1"/>
</dbReference>
<dbReference type="Gene3D" id="4.10.280.10">
    <property type="entry name" value="Helix-loop-helix DNA-binding domain"/>
    <property type="match status" value="1"/>
</dbReference>
<evidence type="ECO:0000313" key="9">
    <source>
        <dbReference type="EMBL" id="KAK6931547.1"/>
    </source>
</evidence>
<feature type="compositionally biased region" description="Basic and acidic residues" evidence="6">
    <location>
        <begin position="1"/>
        <end position="10"/>
    </location>
</feature>
<feature type="region of interest" description="Disordered" evidence="6">
    <location>
        <begin position="1"/>
        <end position="21"/>
    </location>
</feature>
<evidence type="ECO:0000313" key="10">
    <source>
        <dbReference type="Proteomes" id="UP001370490"/>
    </source>
</evidence>
<dbReference type="EMBL" id="JBAMMX010000011">
    <property type="protein sequence ID" value="KAK6931547.1"/>
    <property type="molecule type" value="Genomic_DNA"/>
</dbReference>
<evidence type="ECO:0000256" key="7">
    <source>
        <dbReference type="SAM" id="Phobius"/>
    </source>
</evidence>
<keyword evidence="5" id="KW-0539">Nucleus</keyword>
<dbReference type="PANTHER" id="PTHR45855">
    <property type="entry name" value="TRANSCRIPTION FACTOR PIF1-RELATED"/>
    <property type="match status" value="1"/>
</dbReference>
<dbReference type="PANTHER" id="PTHR45855:SF6">
    <property type="entry name" value="TRANSCRIPTION FACTOR ALC"/>
    <property type="match status" value="1"/>
</dbReference>
<dbReference type="InterPro" id="IPR036638">
    <property type="entry name" value="HLH_DNA-bd_sf"/>
</dbReference>
<accession>A0AAN8ZBB2</accession>
<dbReference type="InterPro" id="IPR031066">
    <property type="entry name" value="bHLH_ALC-like_plant"/>
</dbReference>
<dbReference type="Proteomes" id="UP001370490">
    <property type="component" value="Unassembled WGS sequence"/>
</dbReference>
<dbReference type="Pfam" id="PF00010">
    <property type="entry name" value="HLH"/>
    <property type="match status" value="1"/>
</dbReference>
<gene>
    <name evidence="9" type="ORF">RJ641_003340</name>
</gene>
<feature type="region of interest" description="Disordered" evidence="6">
    <location>
        <begin position="127"/>
        <end position="157"/>
    </location>
</feature>
<reference evidence="9 10" key="1">
    <citation type="submission" date="2023-12" db="EMBL/GenBank/DDBJ databases">
        <title>A high-quality genome assembly for Dillenia turbinata (Dilleniales).</title>
        <authorList>
            <person name="Chanderbali A."/>
        </authorList>
    </citation>
    <scope>NUCLEOTIDE SEQUENCE [LARGE SCALE GENOMIC DNA]</scope>
    <source>
        <strain evidence="9">LSX21</strain>
        <tissue evidence="9">Leaf</tissue>
    </source>
</reference>
<keyword evidence="4" id="KW-0804">Transcription</keyword>
<feature type="domain" description="BHLH" evidence="8">
    <location>
        <begin position="143"/>
        <end position="202"/>
    </location>
</feature>
<keyword evidence="7" id="KW-0472">Membrane</keyword>
<dbReference type="GO" id="GO:0005634">
    <property type="term" value="C:nucleus"/>
    <property type="evidence" value="ECO:0007669"/>
    <property type="project" value="UniProtKB-SubCell"/>
</dbReference>
<dbReference type="PROSITE" id="PS50888">
    <property type="entry name" value="BHLH"/>
    <property type="match status" value="1"/>
</dbReference>
<evidence type="ECO:0000256" key="5">
    <source>
        <dbReference type="ARBA" id="ARBA00023242"/>
    </source>
</evidence>
<evidence type="ECO:0000259" key="8">
    <source>
        <dbReference type="PROSITE" id="PS50888"/>
    </source>
</evidence>
<protein>
    <submittedName>
        <fullName evidence="9">Myc-type, basic helix-loop-helix (BHLH) domain</fullName>
    </submittedName>
</protein>